<keyword evidence="7" id="KW-1185">Reference proteome</keyword>
<keyword evidence="3 5" id="KW-1133">Transmembrane helix</keyword>
<feature type="transmembrane region" description="Helical" evidence="5">
    <location>
        <begin position="374"/>
        <end position="396"/>
    </location>
</feature>
<protein>
    <submittedName>
        <fullName evidence="6">Amino acid transporter</fullName>
    </submittedName>
</protein>
<keyword evidence="4 5" id="KW-0472">Membrane</keyword>
<evidence type="ECO:0000256" key="4">
    <source>
        <dbReference type="ARBA" id="ARBA00023136"/>
    </source>
</evidence>
<feature type="transmembrane region" description="Helical" evidence="5">
    <location>
        <begin position="32"/>
        <end position="51"/>
    </location>
</feature>
<dbReference type="PANTHER" id="PTHR43243:SF11">
    <property type="entry name" value="AMINO ACID PERMEASE_ SLC12A DOMAIN-CONTAINING PROTEIN"/>
    <property type="match status" value="1"/>
</dbReference>
<evidence type="ECO:0000256" key="5">
    <source>
        <dbReference type="SAM" id="Phobius"/>
    </source>
</evidence>
<keyword evidence="2 5" id="KW-0812">Transmembrane</keyword>
<dbReference type="GO" id="GO:0015171">
    <property type="term" value="F:amino acid transmembrane transporter activity"/>
    <property type="evidence" value="ECO:0007669"/>
    <property type="project" value="TreeGrafter"/>
</dbReference>
<dbReference type="EMBL" id="KZ995991">
    <property type="protein sequence ID" value="RKO89608.1"/>
    <property type="molecule type" value="Genomic_DNA"/>
</dbReference>
<comment type="subcellular location">
    <subcellularLocation>
        <location evidence="1">Membrane</location>
        <topology evidence="1">Multi-pass membrane protein</topology>
    </subcellularLocation>
</comment>
<feature type="transmembrane region" description="Helical" evidence="5">
    <location>
        <begin position="252"/>
        <end position="268"/>
    </location>
</feature>
<dbReference type="OrthoDB" id="1718410at2759"/>
<evidence type="ECO:0000256" key="3">
    <source>
        <dbReference type="ARBA" id="ARBA00022989"/>
    </source>
</evidence>
<organism evidence="6 7">
    <name type="scientific">Blyttiomyces helicus</name>
    <dbReference type="NCBI Taxonomy" id="388810"/>
    <lineage>
        <taxon>Eukaryota</taxon>
        <taxon>Fungi</taxon>
        <taxon>Fungi incertae sedis</taxon>
        <taxon>Chytridiomycota</taxon>
        <taxon>Chytridiomycota incertae sedis</taxon>
        <taxon>Chytridiomycetes</taxon>
        <taxon>Chytridiomycetes incertae sedis</taxon>
        <taxon>Blyttiomyces</taxon>
    </lineage>
</organism>
<name>A0A4P9WEC0_9FUNG</name>
<feature type="transmembrane region" description="Helical" evidence="5">
    <location>
        <begin position="339"/>
        <end position="362"/>
    </location>
</feature>
<dbReference type="Gene3D" id="1.20.1740.10">
    <property type="entry name" value="Amino acid/polyamine transporter I"/>
    <property type="match status" value="1"/>
</dbReference>
<feature type="transmembrane region" description="Helical" evidence="5">
    <location>
        <begin position="109"/>
        <end position="129"/>
    </location>
</feature>
<dbReference type="Pfam" id="PF13520">
    <property type="entry name" value="AA_permease_2"/>
    <property type="match status" value="1"/>
</dbReference>
<proteinExistence type="predicted"/>
<evidence type="ECO:0000313" key="6">
    <source>
        <dbReference type="EMBL" id="RKO89608.1"/>
    </source>
</evidence>
<evidence type="ECO:0000256" key="2">
    <source>
        <dbReference type="ARBA" id="ARBA00022692"/>
    </source>
</evidence>
<sequence>MGEWSATAIAANDLIGSVLYTVGVTVAVAGQWAPVSLLLVCGVVCLFRFIFSEVGTCVPLNGGCYSLMLVASTKLFAAIAACCSILDYASTAVVSAASASIYFQGQWGLIDILPATMGVLAVFALLSMLGMRESAGVSLGIFSLHVATLLTLVGASVYHIAREGSGVLTANWSEPTPSGNTALDIFYGFCVGMLGVTGFETSANYIEEQKPGVFPKTMRNMSYLVLFFNPVITFLALGVLSRETIVANQNNVLSILGAVTIGYGMQVAVAVDAVIVLCGGVLTAFVGVVGLIHAMASDRLLPAFLLLRNKKTHTPQYIILSFLVLNLLLVAVTDGDITSLSLVFSLSFLFVLLMFAIANILLKYKRGRLHRDVVAGWGTVLIGLATVIAAIVGNAVYNPQMVGTFSIFFSLLMGVMTLVLYKVPLLKLVLFFVDKGRNSFWDRVGEFVMRWLRRMQAPPVAFFTNHEQINVLNKAVLYVKANEPTKRIIFVHCYDDESAIPQNLEAHCHILDHIFPKIQIDLVLVKTTFSPVAVAAIARRLGVNQVSLSLV</sequence>
<gene>
    <name evidence="6" type="ORF">BDK51DRAFT_22676</name>
</gene>
<dbReference type="Proteomes" id="UP000269721">
    <property type="component" value="Unassembled WGS sequence"/>
</dbReference>
<dbReference type="AlphaFoldDB" id="A0A4P9WEC0"/>
<dbReference type="PANTHER" id="PTHR43243">
    <property type="entry name" value="INNER MEMBRANE TRANSPORTER YGJI-RELATED"/>
    <property type="match status" value="1"/>
</dbReference>
<evidence type="ECO:0000256" key="1">
    <source>
        <dbReference type="ARBA" id="ARBA00004141"/>
    </source>
</evidence>
<evidence type="ECO:0000313" key="7">
    <source>
        <dbReference type="Proteomes" id="UP000269721"/>
    </source>
</evidence>
<feature type="transmembrane region" description="Helical" evidence="5">
    <location>
        <begin position="63"/>
        <end position="89"/>
    </location>
</feature>
<accession>A0A4P9WEC0</accession>
<feature type="transmembrane region" description="Helical" evidence="5">
    <location>
        <begin position="317"/>
        <end position="333"/>
    </location>
</feature>
<dbReference type="GO" id="GO:0016020">
    <property type="term" value="C:membrane"/>
    <property type="evidence" value="ECO:0007669"/>
    <property type="project" value="UniProtKB-SubCell"/>
</dbReference>
<feature type="transmembrane region" description="Helical" evidence="5">
    <location>
        <begin position="274"/>
        <end position="296"/>
    </location>
</feature>
<reference evidence="7" key="1">
    <citation type="journal article" date="2018" name="Nat. Microbiol.">
        <title>Leveraging single-cell genomics to expand the fungal tree of life.</title>
        <authorList>
            <person name="Ahrendt S.R."/>
            <person name="Quandt C.A."/>
            <person name="Ciobanu D."/>
            <person name="Clum A."/>
            <person name="Salamov A."/>
            <person name="Andreopoulos B."/>
            <person name="Cheng J.F."/>
            <person name="Woyke T."/>
            <person name="Pelin A."/>
            <person name="Henrissat B."/>
            <person name="Reynolds N.K."/>
            <person name="Benny G.L."/>
            <person name="Smith M.E."/>
            <person name="James T.Y."/>
            <person name="Grigoriev I.V."/>
        </authorList>
    </citation>
    <scope>NUCLEOTIDE SEQUENCE [LARGE SCALE GENOMIC DNA]</scope>
</reference>
<feature type="transmembrane region" description="Helical" evidence="5">
    <location>
        <begin position="141"/>
        <end position="161"/>
    </location>
</feature>
<feature type="transmembrane region" description="Helical" evidence="5">
    <location>
        <begin position="221"/>
        <end position="240"/>
    </location>
</feature>
<dbReference type="InterPro" id="IPR002293">
    <property type="entry name" value="AA/rel_permease1"/>
</dbReference>